<dbReference type="EMBL" id="GGEC01049968">
    <property type="protein sequence ID" value="MBX30452.1"/>
    <property type="molecule type" value="Transcribed_RNA"/>
</dbReference>
<protein>
    <submittedName>
        <fullName evidence="1">Uncharacterized protein</fullName>
    </submittedName>
</protein>
<reference evidence="1" key="1">
    <citation type="submission" date="2018-02" db="EMBL/GenBank/DDBJ databases">
        <title>Rhizophora mucronata_Transcriptome.</title>
        <authorList>
            <person name="Meera S.P."/>
            <person name="Sreeshan A."/>
            <person name="Augustine A."/>
        </authorList>
    </citation>
    <scope>NUCLEOTIDE SEQUENCE</scope>
    <source>
        <tissue evidence="1">Leaf</tissue>
    </source>
</reference>
<sequence>MKLKWPLTQRALLCTKSDILVQFRHGDILTPAKCRRCKW</sequence>
<dbReference type="AlphaFoldDB" id="A0A2P2MJU5"/>
<name>A0A2P2MJU5_RHIMU</name>
<organism evidence="1">
    <name type="scientific">Rhizophora mucronata</name>
    <name type="common">Asiatic mangrove</name>
    <dbReference type="NCBI Taxonomy" id="61149"/>
    <lineage>
        <taxon>Eukaryota</taxon>
        <taxon>Viridiplantae</taxon>
        <taxon>Streptophyta</taxon>
        <taxon>Embryophyta</taxon>
        <taxon>Tracheophyta</taxon>
        <taxon>Spermatophyta</taxon>
        <taxon>Magnoliopsida</taxon>
        <taxon>eudicotyledons</taxon>
        <taxon>Gunneridae</taxon>
        <taxon>Pentapetalae</taxon>
        <taxon>rosids</taxon>
        <taxon>fabids</taxon>
        <taxon>Malpighiales</taxon>
        <taxon>Rhizophoraceae</taxon>
        <taxon>Rhizophora</taxon>
    </lineage>
</organism>
<accession>A0A2P2MJU5</accession>
<evidence type="ECO:0000313" key="1">
    <source>
        <dbReference type="EMBL" id="MBX30452.1"/>
    </source>
</evidence>
<proteinExistence type="predicted"/>